<dbReference type="PROSITE" id="PS51375">
    <property type="entry name" value="PPR"/>
    <property type="match status" value="5"/>
</dbReference>
<dbReference type="Pfam" id="PF13812">
    <property type="entry name" value="PPR_3"/>
    <property type="match status" value="1"/>
</dbReference>
<dbReference type="InterPro" id="IPR035979">
    <property type="entry name" value="RBD_domain_sf"/>
</dbReference>
<feature type="repeat" description="PPR" evidence="2">
    <location>
        <begin position="267"/>
        <end position="301"/>
    </location>
</feature>
<protein>
    <recommendedName>
        <fullName evidence="4">Pentatricopeptide repeat-containing protein-mitochondrial domain-containing protein</fullName>
    </recommendedName>
</protein>
<feature type="domain" description="Pentatricopeptide repeat-containing protein-mitochondrial" evidence="4">
    <location>
        <begin position="178"/>
        <end position="289"/>
    </location>
</feature>
<feature type="repeat" description="PPR" evidence="2">
    <location>
        <begin position="196"/>
        <end position="230"/>
    </location>
</feature>
<evidence type="ECO:0000313" key="6">
    <source>
        <dbReference type="Proteomes" id="UP000626109"/>
    </source>
</evidence>
<dbReference type="SUPFAM" id="SSF54928">
    <property type="entry name" value="RNA-binding domain, RBD"/>
    <property type="match status" value="1"/>
</dbReference>
<dbReference type="InterPro" id="IPR057027">
    <property type="entry name" value="TPR_mt"/>
</dbReference>
<dbReference type="EMBL" id="CAJNNW010027295">
    <property type="protein sequence ID" value="CAE8690614.1"/>
    <property type="molecule type" value="Genomic_DNA"/>
</dbReference>
<evidence type="ECO:0000259" key="4">
    <source>
        <dbReference type="Pfam" id="PF23276"/>
    </source>
</evidence>
<dbReference type="PANTHER" id="PTHR47936:SF1">
    <property type="entry name" value="PENTATRICOPEPTIDE REPEAT-CONTAINING PROTEIN GUN1, CHLOROPLASTIC"/>
    <property type="match status" value="1"/>
</dbReference>
<evidence type="ECO:0000256" key="1">
    <source>
        <dbReference type="ARBA" id="ARBA00022737"/>
    </source>
</evidence>
<dbReference type="NCBIfam" id="TIGR00756">
    <property type="entry name" value="PPR"/>
    <property type="match status" value="4"/>
</dbReference>
<accession>A0A813K3N3</accession>
<dbReference type="Proteomes" id="UP000626109">
    <property type="component" value="Unassembled WGS sequence"/>
</dbReference>
<feature type="non-terminal residue" evidence="5">
    <location>
        <position position="408"/>
    </location>
</feature>
<evidence type="ECO:0000256" key="3">
    <source>
        <dbReference type="SAM" id="MobiDB-lite"/>
    </source>
</evidence>
<reference evidence="5" key="1">
    <citation type="submission" date="2021-02" db="EMBL/GenBank/DDBJ databases">
        <authorList>
            <person name="Dougan E. K."/>
            <person name="Rhodes N."/>
            <person name="Thang M."/>
            <person name="Chan C."/>
        </authorList>
    </citation>
    <scope>NUCLEOTIDE SEQUENCE</scope>
</reference>
<evidence type="ECO:0000313" key="5">
    <source>
        <dbReference type="EMBL" id="CAE8690614.1"/>
    </source>
</evidence>
<name>A0A813K3N3_POLGL</name>
<dbReference type="InterPro" id="IPR002885">
    <property type="entry name" value="PPR_rpt"/>
</dbReference>
<dbReference type="InterPro" id="IPR011990">
    <property type="entry name" value="TPR-like_helical_dom_sf"/>
</dbReference>
<feature type="non-terminal residue" evidence="5">
    <location>
        <position position="1"/>
    </location>
</feature>
<organism evidence="5 6">
    <name type="scientific">Polarella glacialis</name>
    <name type="common">Dinoflagellate</name>
    <dbReference type="NCBI Taxonomy" id="89957"/>
    <lineage>
        <taxon>Eukaryota</taxon>
        <taxon>Sar</taxon>
        <taxon>Alveolata</taxon>
        <taxon>Dinophyceae</taxon>
        <taxon>Suessiales</taxon>
        <taxon>Suessiaceae</taxon>
        <taxon>Polarella</taxon>
    </lineage>
</organism>
<dbReference type="GO" id="GO:0003676">
    <property type="term" value="F:nucleic acid binding"/>
    <property type="evidence" value="ECO:0007669"/>
    <property type="project" value="InterPro"/>
</dbReference>
<feature type="compositionally biased region" description="Basic residues" evidence="3">
    <location>
        <begin position="1"/>
        <end position="10"/>
    </location>
</feature>
<feature type="region of interest" description="Disordered" evidence="3">
    <location>
        <begin position="1"/>
        <end position="29"/>
    </location>
</feature>
<proteinExistence type="predicted"/>
<feature type="repeat" description="PPR" evidence="2">
    <location>
        <begin position="372"/>
        <end position="406"/>
    </location>
</feature>
<gene>
    <name evidence="5" type="ORF">PGLA2088_LOCUS27029</name>
</gene>
<keyword evidence="1" id="KW-0677">Repeat</keyword>
<feature type="repeat" description="PPR" evidence="2">
    <location>
        <begin position="337"/>
        <end position="371"/>
    </location>
</feature>
<sequence>ELRRPPRSKTSKSQGGDTASRAVQAPRNSATGEVRFLDAVHAKDAVKRMSGFVANGREISVALDSSSKDGAKILVTGLSPNIKWRELKEMFDHIGPIAFAAMSGLSSGKDSKQHNAAVGGVLPWELVNKIKNLGMQQRWQEALSLFWATRNSVSGGVNTFVWNSAIGASARGGAQNWRIALDLLHSLEQDAFANPDIVSYNAAMAALVSAGQFTKALKLLRQLPERGIERDAASFNTVMSSLTKDVEQCDLVLQLLDEASENSSGPDLTSFNIAITACARAGRWVQALRVLEVIREESLQPDVVGFSAAISACKGASEASQAWELLQSMKEARVVPNVITYSTVISACASRGHWMRATALLTEVKNQRLEPNTITYNAAISACEKGFRWQDALGLLEEMRDTKFVSFE</sequence>
<dbReference type="PANTHER" id="PTHR47936">
    <property type="entry name" value="PPR_LONG DOMAIN-CONTAINING PROTEIN"/>
    <property type="match status" value="1"/>
</dbReference>
<evidence type="ECO:0000256" key="2">
    <source>
        <dbReference type="PROSITE-ProRule" id="PRU00708"/>
    </source>
</evidence>
<dbReference type="AlphaFoldDB" id="A0A813K3N3"/>
<feature type="repeat" description="PPR" evidence="2">
    <location>
        <begin position="302"/>
        <end position="336"/>
    </location>
</feature>
<dbReference type="Gene3D" id="1.25.40.10">
    <property type="entry name" value="Tetratricopeptide repeat domain"/>
    <property type="match status" value="2"/>
</dbReference>
<comment type="caution">
    <text evidence="5">The sequence shown here is derived from an EMBL/GenBank/DDBJ whole genome shotgun (WGS) entry which is preliminary data.</text>
</comment>
<dbReference type="Pfam" id="PF23276">
    <property type="entry name" value="TPR_24"/>
    <property type="match status" value="1"/>
</dbReference>